<evidence type="ECO:0000256" key="3">
    <source>
        <dbReference type="PIRSR" id="PIRSR000103-1"/>
    </source>
</evidence>
<dbReference type="InterPro" id="IPR015815">
    <property type="entry name" value="HIBADH-related"/>
</dbReference>
<dbReference type="SUPFAM" id="SSF51735">
    <property type="entry name" value="NAD(P)-binding Rossmann-fold domains"/>
    <property type="match status" value="1"/>
</dbReference>
<dbReference type="PANTHER" id="PTHR43580">
    <property type="entry name" value="OXIDOREDUCTASE GLYR1-RELATED"/>
    <property type="match status" value="1"/>
</dbReference>
<evidence type="ECO:0000256" key="1">
    <source>
        <dbReference type="ARBA" id="ARBA00007598"/>
    </source>
</evidence>
<dbReference type="OrthoDB" id="435038at2759"/>
<dbReference type="InterPro" id="IPR006115">
    <property type="entry name" value="6PGDH_NADP-bd"/>
</dbReference>
<dbReference type="InterPro" id="IPR013328">
    <property type="entry name" value="6PGD_dom2"/>
</dbReference>
<comment type="similarity">
    <text evidence="1">Belongs to the HIBADH-related family. NP60 subfamily.</text>
</comment>
<dbReference type="Proteomes" id="UP000481288">
    <property type="component" value="Unassembled WGS sequence"/>
</dbReference>
<dbReference type="InterPro" id="IPR036291">
    <property type="entry name" value="NAD(P)-bd_dom_sf"/>
</dbReference>
<gene>
    <name evidence="5" type="primary">yfjR_0</name>
    <name evidence="5" type="ORF">LCER1_G008479</name>
</gene>
<comment type="caution">
    <text evidence="5">The sequence shown here is derived from an EMBL/GenBank/DDBJ whole genome shotgun (WGS) entry which is preliminary data.</text>
</comment>
<name>A0A7D8YJT5_9HELO</name>
<dbReference type="GO" id="GO:0050661">
    <property type="term" value="F:NADP binding"/>
    <property type="evidence" value="ECO:0007669"/>
    <property type="project" value="InterPro"/>
</dbReference>
<organism evidence="5 6">
    <name type="scientific">Lachnellula cervina</name>
    <dbReference type="NCBI Taxonomy" id="1316786"/>
    <lineage>
        <taxon>Eukaryota</taxon>
        <taxon>Fungi</taxon>
        <taxon>Dikarya</taxon>
        <taxon>Ascomycota</taxon>
        <taxon>Pezizomycotina</taxon>
        <taxon>Leotiomycetes</taxon>
        <taxon>Helotiales</taxon>
        <taxon>Lachnaceae</taxon>
        <taxon>Lachnellula</taxon>
    </lineage>
</organism>
<dbReference type="Pfam" id="PF03446">
    <property type="entry name" value="NAD_binding_2"/>
    <property type="match status" value="1"/>
</dbReference>
<evidence type="ECO:0000313" key="6">
    <source>
        <dbReference type="Proteomes" id="UP000481288"/>
    </source>
</evidence>
<dbReference type="GO" id="GO:0016491">
    <property type="term" value="F:oxidoreductase activity"/>
    <property type="evidence" value="ECO:0007669"/>
    <property type="project" value="UniProtKB-KW"/>
</dbReference>
<dbReference type="AlphaFoldDB" id="A0A7D8YJT5"/>
<proteinExistence type="inferred from homology"/>
<evidence type="ECO:0000256" key="2">
    <source>
        <dbReference type="ARBA" id="ARBA00023002"/>
    </source>
</evidence>
<keyword evidence="6" id="KW-1185">Reference proteome</keyword>
<evidence type="ECO:0000259" key="4">
    <source>
        <dbReference type="Pfam" id="PF03446"/>
    </source>
</evidence>
<dbReference type="InterPro" id="IPR008927">
    <property type="entry name" value="6-PGluconate_DH-like_C_sf"/>
</dbReference>
<dbReference type="Gene3D" id="1.10.1040.10">
    <property type="entry name" value="N-(1-d-carboxylethyl)-l-norvaline Dehydrogenase, domain 2"/>
    <property type="match status" value="1"/>
</dbReference>
<dbReference type="InterPro" id="IPR051265">
    <property type="entry name" value="HIBADH-related_NP60_sf"/>
</dbReference>
<dbReference type="SUPFAM" id="SSF48179">
    <property type="entry name" value="6-phosphogluconate dehydrogenase C-terminal domain-like"/>
    <property type="match status" value="1"/>
</dbReference>
<reference evidence="5 6" key="1">
    <citation type="submission" date="2018-05" db="EMBL/GenBank/DDBJ databases">
        <title>Whole genome sequencing for identification of molecular markers to develop diagnostic detection tools for the regulated plant pathogen Lachnellula willkommii.</title>
        <authorList>
            <person name="Giroux E."/>
            <person name="Bilodeau G."/>
        </authorList>
    </citation>
    <scope>NUCLEOTIDE SEQUENCE [LARGE SCALE GENOMIC DNA]</scope>
    <source>
        <strain evidence="5 6">CBS 625.97</strain>
    </source>
</reference>
<dbReference type="Gene3D" id="3.40.50.720">
    <property type="entry name" value="NAD(P)-binding Rossmann-like Domain"/>
    <property type="match status" value="1"/>
</dbReference>
<accession>A0A7D8YJT5</accession>
<feature type="active site" evidence="3">
    <location>
        <position position="189"/>
    </location>
</feature>
<feature type="domain" description="6-phosphogluconate dehydrogenase NADP-binding" evidence="4">
    <location>
        <begin position="19"/>
        <end position="168"/>
    </location>
</feature>
<evidence type="ECO:0000313" key="5">
    <source>
        <dbReference type="EMBL" id="TVY43038.1"/>
    </source>
</evidence>
<sequence length="332" mass="34891">MSSQTHPKLGWIEPYCTSGLGSMGLSMSTNLQKHLNATCAPPLHFTNRTLSRGAPLQELGGVPVPSVSEVLEVSDIVFLSLSDDTALQTIVSQILRPASGSIAGKIIVDTTTVHPDTTSSISNTLAEAGALFVAAPVFGASPVAATGQLLFIVAGPKQALVALEPFVKGVMGRGVIELGEDASKASLMKTSGNFITAAMMEMVSEAHVFAEKTGLGSGNLEVLIRENYGELAYTMSKRLTTGAYCPPKGERPWSDLGLAIKDVRIGISCAEKAGTRLKVAEVALGHLVEAKGWAEEEEEGVARMLDSSSMFGVIRRDAGLGFETDGVKERDA</sequence>
<dbReference type="PIRSF" id="PIRSF000103">
    <property type="entry name" value="HIBADH"/>
    <property type="match status" value="1"/>
</dbReference>
<keyword evidence="2" id="KW-0560">Oxidoreductase</keyword>
<dbReference type="PANTHER" id="PTHR43580:SF8">
    <property type="entry name" value="6-PHOSPHOGLUCONATE DEHYDROGENASE NADP-BINDING DOMAIN-CONTAINING PROTEIN-RELATED"/>
    <property type="match status" value="1"/>
</dbReference>
<dbReference type="EMBL" id="QGMG01001839">
    <property type="protein sequence ID" value="TVY43038.1"/>
    <property type="molecule type" value="Genomic_DNA"/>
</dbReference>
<protein>
    <submittedName>
        <fullName evidence="5">Putative oxidoreductase YfjR</fullName>
    </submittedName>
</protein>